<keyword evidence="10" id="KW-1185">Reference proteome</keyword>
<dbReference type="InterPro" id="IPR051539">
    <property type="entry name" value="T4SS-coupling_protein"/>
</dbReference>
<dbReference type="PANTHER" id="PTHR37937:SF1">
    <property type="entry name" value="CONJUGATIVE TRANSFER: DNA TRANSPORT"/>
    <property type="match status" value="1"/>
</dbReference>
<feature type="region of interest" description="Disordered" evidence="7">
    <location>
        <begin position="866"/>
        <end position="899"/>
    </location>
</feature>
<evidence type="ECO:0000256" key="3">
    <source>
        <dbReference type="ARBA" id="ARBA00022475"/>
    </source>
</evidence>
<evidence type="ECO:0000313" key="9">
    <source>
        <dbReference type="EMBL" id="ADC52187.1"/>
    </source>
</evidence>
<evidence type="ECO:0000256" key="8">
    <source>
        <dbReference type="SAM" id="Phobius"/>
    </source>
</evidence>
<keyword evidence="3" id="KW-1003">Cell membrane</keyword>
<dbReference type="InterPro" id="IPR027417">
    <property type="entry name" value="P-loop_NTPase"/>
</dbReference>
<feature type="transmembrane region" description="Helical" evidence="8">
    <location>
        <begin position="166"/>
        <end position="194"/>
    </location>
</feature>
<keyword evidence="9" id="KW-0614">Plasmid</keyword>
<feature type="region of interest" description="Disordered" evidence="7">
    <location>
        <begin position="778"/>
        <end position="801"/>
    </location>
</feature>
<dbReference type="InterPro" id="IPR003688">
    <property type="entry name" value="TraG/VirD4"/>
</dbReference>
<feature type="region of interest" description="Disordered" evidence="7">
    <location>
        <begin position="994"/>
        <end position="1030"/>
    </location>
</feature>
<dbReference type="PANTHER" id="PTHR37937">
    <property type="entry name" value="CONJUGATIVE TRANSFER: DNA TRANSPORT"/>
    <property type="match status" value="1"/>
</dbReference>
<feature type="transmembrane region" description="Helical" evidence="8">
    <location>
        <begin position="41"/>
        <end position="69"/>
    </location>
</feature>
<dbReference type="GO" id="GO:0005886">
    <property type="term" value="C:plasma membrane"/>
    <property type="evidence" value="ECO:0007669"/>
    <property type="project" value="UniProtKB-SubCell"/>
</dbReference>
<comment type="subcellular location">
    <subcellularLocation>
        <location evidence="1">Cell membrane</location>
        <topology evidence="1">Multi-pass membrane protein</topology>
    </subcellularLocation>
</comment>
<feature type="transmembrane region" description="Helical" evidence="8">
    <location>
        <begin position="81"/>
        <end position="104"/>
    </location>
</feature>
<dbReference type="HOGENOM" id="CLU_294361_0_0_9"/>
<name>D3G1G1_ALKPO</name>
<dbReference type="AlphaFoldDB" id="D3G1G1"/>
<dbReference type="Proteomes" id="UP000001544">
    <property type="component" value="Plasmid pBpOF4-01"/>
</dbReference>
<feature type="transmembrane region" description="Helical" evidence="8">
    <location>
        <begin position="125"/>
        <end position="146"/>
    </location>
</feature>
<dbReference type="eggNOG" id="COG3505">
    <property type="taxonomic scope" value="Bacteria"/>
</dbReference>
<accession>D3G1G1</accession>
<keyword evidence="4 8" id="KW-0812">Transmembrane</keyword>
<evidence type="ECO:0000256" key="1">
    <source>
        <dbReference type="ARBA" id="ARBA00004651"/>
    </source>
</evidence>
<gene>
    <name evidence="9" type="ordered locus">BpOF4_20959</name>
</gene>
<proteinExistence type="inferred from homology"/>
<keyword evidence="6 8" id="KW-0472">Membrane</keyword>
<dbReference type="RefSeq" id="WP_012961097.1">
    <property type="nucleotide sequence ID" value="NC_013792.1"/>
</dbReference>
<evidence type="ECO:0000256" key="2">
    <source>
        <dbReference type="ARBA" id="ARBA00008806"/>
    </source>
</evidence>
<evidence type="ECO:0000256" key="5">
    <source>
        <dbReference type="ARBA" id="ARBA00022989"/>
    </source>
</evidence>
<evidence type="ECO:0000256" key="6">
    <source>
        <dbReference type="ARBA" id="ARBA00023136"/>
    </source>
</evidence>
<dbReference type="Gene3D" id="3.40.50.300">
    <property type="entry name" value="P-loop containing nucleotide triphosphate hydrolases"/>
    <property type="match status" value="1"/>
</dbReference>
<evidence type="ECO:0000256" key="7">
    <source>
        <dbReference type="SAM" id="MobiDB-lite"/>
    </source>
</evidence>
<organism evidence="9 10">
    <name type="scientific">Alkalihalophilus pseudofirmus (strain ATCC BAA-2126 / JCM 17055 / OF4)</name>
    <name type="common">Bacillus pseudofirmus</name>
    <dbReference type="NCBI Taxonomy" id="398511"/>
    <lineage>
        <taxon>Bacteria</taxon>
        <taxon>Bacillati</taxon>
        <taxon>Bacillota</taxon>
        <taxon>Bacilli</taxon>
        <taxon>Bacillales</taxon>
        <taxon>Bacillaceae</taxon>
        <taxon>Alkalihalophilus</taxon>
    </lineage>
</organism>
<sequence length="1030" mass="117340">MEEKANEKVEEKKRISLNPFHYWHSNRYEIDQFMRMKFHSYLVTASFSLQMLLILPSAFLSYIAIIMGWELPTFFIRYDSIHWFWLLVSLNIPLAAWLYSTITSPIKKGYKLIIDWKQTIKGRNLAAIFSGIPFFVMGWAVCARYVQDNYSATLLAIDVTNTHPHLLFTNFSSVLGILYFAPVLGTGFALFLGIRHFMKYEDIREQFYEWEFRPLSKVAFSLEDDSADVIVGWEKDSKKPIVLKENERYIHKLVNGATGSGKTSTQLLVEITQDLVRIARGQKLSVVMLEPKGDAVADILEICDELEIPREKIKVVDPTDKIRSIKFNPFSGPLEAAAESFRGALDSLTGDQDSFFRGQQGETASMFTMLAKLRYGNRANILHIQQMFTDARYLGDMAEEVREEIEDKISKWRVKEQSLSAQLNALKEHSGDPHERLKLSDELEGIKHNLKDLEKHSRIVAYFEDEVLEYKTYRDQKTGDTIPVTYSNGKYEGRQVVDNKKDKYITGAKKYLNDIAMNTMLTDLMVGNDDEALDLDQFLDEGGILLVNSALGELEELSLLLGQFFTRQFQSAVFRRPSEKDGNYKRIPTFFTIDEFPLYANEAFERFLTLGRSYKVGVTIAIQSLGQLERIVPGYRQVIMANSSTKVVFGRGVYDDNLIFSNEFGEEYEYEESLNESTTPVTVGNPSWSYRHNTQRKLIARFTPTQIRELKFKHMIVSTVKEDGSAAPPVHAIGRFLNETDFIDKYLDVSSLTLRTKESNPLDIGAAVSKFRELITPPTKEEAQSVHEGIEPSIPAESTNEDDEYYSDLTLDLAGEEHKEEHKVLNRKEVNKEEGVSKEIEVVNEVAVVKEIPKNVEPIALFNENDSAASNEEQLKPTLNEEPPTDTTAPPKLKRMKKPKELGVEQLSLLDMATKAQSNISSDTKVNELKVPSYPEVNEIVEEAKEVSDPLNEELPFGENDEVVQEFTNSIPDEHQSKNLQVLLDEVSQEAVITPPLPHKVKSDVKDQPSATNKHSDHLVSNFDEEDDDF</sequence>
<feature type="compositionally biased region" description="Basic and acidic residues" evidence="7">
    <location>
        <begin position="779"/>
        <end position="790"/>
    </location>
</feature>
<comment type="similarity">
    <text evidence="2">Belongs to the VirD4/TraG family.</text>
</comment>
<dbReference type="Pfam" id="PF02534">
    <property type="entry name" value="T4SS-DNA_transf"/>
    <property type="match status" value="1"/>
</dbReference>
<evidence type="ECO:0000256" key="4">
    <source>
        <dbReference type="ARBA" id="ARBA00022692"/>
    </source>
</evidence>
<protein>
    <submittedName>
        <fullName evidence="9">TraG/TraD family conjugal transfer protein</fullName>
    </submittedName>
</protein>
<geneLocation type="plasmid" evidence="9 10">
    <name>pBpOF4-01</name>
</geneLocation>
<dbReference type="KEGG" id="bpf:BpOF4_20959"/>
<dbReference type="SUPFAM" id="SSF52540">
    <property type="entry name" value="P-loop containing nucleoside triphosphate hydrolases"/>
    <property type="match status" value="1"/>
</dbReference>
<evidence type="ECO:0000313" key="10">
    <source>
        <dbReference type="Proteomes" id="UP000001544"/>
    </source>
</evidence>
<dbReference type="EMBL" id="CP001879">
    <property type="protein sequence ID" value="ADC52187.1"/>
    <property type="molecule type" value="Genomic_DNA"/>
</dbReference>
<reference evidence="9 10" key="1">
    <citation type="journal article" date="2011" name="Environ. Microbiol.">
        <title>Genome of alkaliphilic Bacillus pseudofirmus OF4 reveals adaptations that support the ability to grow in an external pH range from 7.5 to 11.4.</title>
        <authorList>
            <person name="Janto B."/>
            <person name="Ahmed A."/>
            <person name="Ito M."/>
            <person name="Liu J."/>
            <person name="Hicks D.B."/>
            <person name="Pagni S."/>
            <person name="Fackelmayer O.J."/>
            <person name="Smith T.A."/>
            <person name="Earl J."/>
            <person name="Elbourne L.D."/>
            <person name="Hassan K."/>
            <person name="Paulsen I.T."/>
            <person name="Kolsto A.B."/>
            <person name="Tourasse N.J."/>
            <person name="Ehrlich G.D."/>
            <person name="Boissy R."/>
            <person name="Ivey D.M."/>
            <person name="Li G."/>
            <person name="Xue Y."/>
            <person name="Ma Y."/>
            <person name="Hu F.Z."/>
            <person name="Krulwich T.A."/>
        </authorList>
    </citation>
    <scope>NUCLEOTIDE SEQUENCE [LARGE SCALE GENOMIC DNA]</scope>
    <source>
        <strain evidence="10">ATCC BAA-2126 / JCM 17055 / OF4</strain>
    </source>
</reference>
<keyword evidence="5 8" id="KW-1133">Transmembrane helix</keyword>
<dbReference type="CDD" id="cd01127">
    <property type="entry name" value="TrwB_TraG_TraD_VirD4"/>
    <property type="match status" value="1"/>
</dbReference>